<proteinExistence type="predicted"/>
<evidence type="ECO:0000313" key="3">
    <source>
        <dbReference type="Proteomes" id="UP000199296"/>
    </source>
</evidence>
<protein>
    <submittedName>
        <fullName evidence="2">Uncharacterized protein</fullName>
    </submittedName>
</protein>
<dbReference type="AlphaFoldDB" id="A0A1G7X4Z1"/>
<dbReference type="RefSeq" id="WP_093368019.1">
    <property type="nucleotide sequence ID" value="NZ_FNCW01000007.1"/>
</dbReference>
<evidence type="ECO:0000256" key="1">
    <source>
        <dbReference type="SAM" id="SignalP"/>
    </source>
</evidence>
<feature type="signal peptide" evidence="1">
    <location>
        <begin position="1"/>
        <end position="20"/>
    </location>
</feature>
<keyword evidence="3" id="KW-1185">Reference proteome</keyword>
<accession>A0A1G7X4Z1</accession>
<dbReference type="STRING" id="470826.SAMN04488027_10793"/>
<evidence type="ECO:0000313" key="2">
    <source>
        <dbReference type="EMBL" id="SDG79225.1"/>
    </source>
</evidence>
<dbReference type="OrthoDB" id="1452245at2"/>
<dbReference type="Proteomes" id="UP000199296">
    <property type="component" value="Unassembled WGS sequence"/>
</dbReference>
<organism evidence="2 3">
    <name type="scientific">Psychroflexus sediminis</name>
    <dbReference type="NCBI Taxonomy" id="470826"/>
    <lineage>
        <taxon>Bacteria</taxon>
        <taxon>Pseudomonadati</taxon>
        <taxon>Bacteroidota</taxon>
        <taxon>Flavobacteriia</taxon>
        <taxon>Flavobacteriales</taxon>
        <taxon>Flavobacteriaceae</taxon>
        <taxon>Psychroflexus</taxon>
    </lineage>
</organism>
<reference evidence="2 3" key="1">
    <citation type="submission" date="2016-10" db="EMBL/GenBank/DDBJ databases">
        <authorList>
            <person name="de Groot N.N."/>
        </authorList>
    </citation>
    <scope>NUCLEOTIDE SEQUENCE [LARGE SCALE GENOMIC DNA]</scope>
    <source>
        <strain evidence="2 3">DSM 19803</strain>
    </source>
</reference>
<dbReference type="EMBL" id="FNCW01000007">
    <property type="protein sequence ID" value="SDG79225.1"/>
    <property type="molecule type" value="Genomic_DNA"/>
</dbReference>
<keyword evidence="1" id="KW-0732">Signal</keyword>
<sequence length="69" mass="7585">MKTLLISFLMLPLLTLNSISSEETSIEALGGNQCSAYVDCDGDGNPEYDMPVDCEFAAELRDQFEDSCQ</sequence>
<name>A0A1G7X4Z1_9FLAO</name>
<feature type="chain" id="PRO_5011557549" evidence="1">
    <location>
        <begin position="21"/>
        <end position="69"/>
    </location>
</feature>
<gene>
    <name evidence="2" type="ORF">SAMN04488027_10793</name>
</gene>